<gene>
    <name evidence="2" type="ORF">MS3_06640</name>
</gene>
<dbReference type="EMBL" id="KL250996">
    <property type="protein sequence ID" value="KGB38265.1"/>
    <property type="molecule type" value="Genomic_DNA"/>
</dbReference>
<sequence>SPNKYEAFEEFKREPGSELFTIYQQNKRLIQTVEHESIITEDEYNLIKQIQIIKDNYKLKYSEWLKLKEIIQYCKYMLDESQKRLIQEFENWYQQCFMEPLNQNDPELHNNQLNSNTLNNTINKNNKVTICNVKQNTDENDYLMQFKRAQENYFSNRADILSYQRTKENITYR</sequence>
<feature type="non-terminal residue" evidence="2">
    <location>
        <position position="1"/>
    </location>
</feature>
<dbReference type="InterPro" id="IPR056524">
    <property type="entry name" value="KIF6/9_C"/>
</dbReference>
<dbReference type="STRING" id="6185.A0A094ZTZ7"/>
<organism evidence="2">
    <name type="scientific">Schistosoma haematobium</name>
    <name type="common">Blood fluke</name>
    <dbReference type="NCBI Taxonomy" id="6185"/>
    <lineage>
        <taxon>Eukaryota</taxon>
        <taxon>Metazoa</taxon>
        <taxon>Spiralia</taxon>
        <taxon>Lophotrochozoa</taxon>
        <taxon>Platyhelminthes</taxon>
        <taxon>Trematoda</taxon>
        <taxon>Digenea</taxon>
        <taxon>Strigeidida</taxon>
        <taxon>Schistosomatoidea</taxon>
        <taxon>Schistosomatidae</taxon>
        <taxon>Schistosoma</taxon>
    </lineage>
</organism>
<accession>A0A094ZTZ7</accession>
<evidence type="ECO:0000259" key="1">
    <source>
        <dbReference type="Pfam" id="PF23735"/>
    </source>
</evidence>
<dbReference type="Pfam" id="PF23735">
    <property type="entry name" value="KIF9"/>
    <property type="match status" value="1"/>
</dbReference>
<reference evidence="2" key="1">
    <citation type="journal article" date="2012" name="Nat. Genet.">
        <title>Whole-genome sequence of Schistosoma haematobium.</title>
        <authorList>
            <person name="Young N.D."/>
            <person name="Jex A.R."/>
            <person name="Li B."/>
            <person name="Liu S."/>
            <person name="Yang L."/>
            <person name="Xiong Z."/>
            <person name="Li Y."/>
            <person name="Cantacessi C."/>
            <person name="Hall R.S."/>
            <person name="Xu X."/>
            <person name="Chen F."/>
            <person name="Wu X."/>
            <person name="Zerlotini A."/>
            <person name="Oliveira G."/>
            <person name="Hofmann A."/>
            <person name="Zhang G."/>
            <person name="Fang X."/>
            <person name="Kang Y."/>
            <person name="Campbell B.E."/>
            <person name="Loukas A."/>
            <person name="Ranganathan S."/>
            <person name="Rollinson D."/>
            <person name="Rinaldi G."/>
            <person name="Brindley P.J."/>
            <person name="Yang H."/>
            <person name="Wang J."/>
            <person name="Wang J."/>
            <person name="Gasser R.B."/>
        </authorList>
    </citation>
    <scope>NUCLEOTIDE SEQUENCE [LARGE SCALE GENOMIC DNA]</scope>
</reference>
<protein>
    <submittedName>
        <fullName evidence="2">Kinesin-like protein KIF9</fullName>
    </submittedName>
</protein>
<dbReference type="AlphaFoldDB" id="A0A094ZTZ7"/>
<evidence type="ECO:0000313" key="2">
    <source>
        <dbReference type="EMBL" id="KGB38265.1"/>
    </source>
</evidence>
<proteinExistence type="predicted"/>
<name>A0A094ZTZ7_SCHHA</name>
<feature type="non-terminal residue" evidence="2">
    <location>
        <position position="173"/>
    </location>
</feature>
<feature type="domain" description="Kinesin-like protein KIF6/9 C-terminal" evidence="1">
    <location>
        <begin position="34"/>
        <end position="100"/>
    </location>
</feature>